<dbReference type="AlphaFoldDB" id="A0AAT9GUF2"/>
<protein>
    <submittedName>
        <fullName evidence="2">Uncharacterized protein</fullName>
    </submittedName>
</protein>
<dbReference type="GeneID" id="92355404"/>
<name>A0AAT9GUF2_9CREN</name>
<dbReference type="RefSeq" id="WP_369610005.1">
    <property type="nucleotide sequence ID" value="NZ_AP031322.1"/>
</dbReference>
<gene>
    <name evidence="2" type="ORF">SJAV_24460</name>
</gene>
<evidence type="ECO:0000313" key="2">
    <source>
        <dbReference type="EMBL" id="BFH74502.1"/>
    </source>
</evidence>
<sequence length="103" mass="12419">MKFRIDKIPKNEEDLNEIQREVEEEEHEHHHHHEHNEEEILTELYMSLQGLEGRVTELEKSNDDCKKEISRLYKILSKLVIVTMSENKDERIKNLKEIISLLE</sequence>
<reference evidence="2" key="1">
    <citation type="submission" date="2024-03" db="EMBL/GenBank/DDBJ databases">
        <title>Complete genome sequence of Sulfurisphaera javensis strain KD-1.</title>
        <authorList>
            <person name="Sakai H."/>
            <person name="Nur N."/>
            <person name="Suwanto A."/>
            <person name="Kurosawa N."/>
        </authorList>
    </citation>
    <scope>NUCLEOTIDE SEQUENCE</scope>
    <source>
        <strain evidence="2">KD-1</strain>
    </source>
</reference>
<accession>A0AAT9GUF2</accession>
<dbReference type="EMBL" id="AP031322">
    <property type="protein sequence ID" value="BFH74502.1"/>
    <property type="molecule type" value="Genomic_DNA"/>
</dbReference>
<evidence type="ECO:0000256" key="1">
    <source>
        <dbReference type="SAM" id="Coils"/>
    </source>
</evidence>
<dbReference type="KEGG" id="sjv:SJAV_24460"/>
<feature type="coiled-coil region" evidence="1">
    <location>
        <begin position="8"/>
        <end position="68"/>
    </location>
</feature>
<organism evidence="2">
    <name type="scientific">Sulfurisphaera javensis</name>
    <dbReference type="NCBI Taxonomy" id="2049879"/>
    <lineage>
        <taxon>Archaea</taxon>
        <taxon>Thermoproteota</taxon>
        <taxon>Thermoprotei</taxon>
        <taxon>Sulfolobales</taxon>
        <taxon>Sulfolobaceae</taxon>
        <taxon>Sulfurisphaera</taxon>
    </lineage>
</organism>
<proteinExistence type="predicted"/>
<keyword evidence="1" id="KW-0175">Coiled coil</keyword>